<evidence type="ECO:0000313" key="2">
    <source>
        <dbReference type="Proteomes" id="UP001140949"/>
    </source>
</evidence>
<proteinExistence type="predicted"/>
<organism evidence="1 2">
    <name type="scientific">Iris pallida</name>
    <name type="common">Sweet iris</name>
    <dbReference type="NCBI Taxonomy" id="29817"/>
    <lineage>
        <taxon>Eukaryota</taxon>
        <taxon>Viridiplantae</taxon>
        <taxon>Streptophyta</taxon>
        <taxon>Embryophyta</taxon>
        <taxon>Tracheophyta</taxon>
        <taxon>Spermatophyta</taxon>
        <taxon>Magnoliopsida</taxon>
        <taxon>Liliopsida</taxon>
        <taxon>Asparagales</taxon>
        <taxon>Iridaceae</taxon>
        <taxon>Iridoideae</taxon>
        <taxon>Irideae</taxon>
        <taxon>Iris</taxon>
    </lineage>
</organism>
<reference evidence="1" key="1">
    <citation type="journal article" date="2023" name="GigaByte">
        <title>Genome assembly of the bearded iris, Iris pallida Lam.</title>
        <authorList>
            <person name="Bruccoleri R.E."/>
            <person name="Oakeley E.J."/>
            <person name="Faust A.M.E."/>
            <person name="Altorfer M."/>
            <person name="Dessus-Babus S."/>
            <person name="Burckhardt D."/>
            <person name="Oertli M."/>
            <person name="Naumann U."/>
            <person name="Petersen F."/>
            <person name="Wong J."/>
        </authorList>
    </citation>
    <scope>NUCLEOTIDE SEQUENCE</scope>
    <source>
        <strain evidence="1">GSM-AAB239-AS_SAM_17_03QT</strain>
    </source>
</reference>
<protein>
    <submittedName>
        <fullName evidence="1">Uncharacterized protein</fullName>
    </submittedName>
</protein>
<dbReference type="AlphaFoldDB" id="A0AAX6E1F7"/>
<accession>A0AAX6E1F7</accession>
<dbReference type="Proteomes" id="UP001140949">
    <property type="component" value="Unassembled WGS sequence"/>
</dbReference>
<comment type="caution">
    <text evidence="1">The sequence shown here is derived from an EMBL/GenBank/DDBJ whole genome shotgun (WGS) entry which is preliminary data.</text>
</comment>
<dbReference type="EMBL" id="JANAVB010040619">
    <property type="protein sequence ID" value="KAJ6797922.1"/>
    <property type="molecule type" value="Genomic_DNA"/>
</dbReference>
<gene>
    <name evidence="1" type="ORF">M6B38_215045</name>
</gene>
<name>A0AAX6E1F7_IRIPA</name>
<evidence type="ECO:0000313" key="1">
    <source>
        <dbReference type="EMBL" id="KAJ6797922.1"/>
    </source>
</evidence>
<sequence>MTAKTDAKSHELGGEYTEFGWKDVWYQRCGKSLGNNILLSCRRCRMLITPRPWIGQMIIWQDGNMNENGG</sequence>
<keyword evidence="2" id="KW-1185">Reference proteome</keyword>
<reference evidence="1" key="2">
    <citation type="submission" date="2023-04" db="EMBL/GenBank/DDBJ databases">
        <authorList>
            <person name="Bruccoleri R.E."/>
            <person name="Oakeley E.J."/>
            <person name="Faust A.-M."/>
            <person name="Dessus-Babus S."/>
            <person name="Altorfer M."/>
            <person name="Burckhardt D."/>
            <person name="Oertli M."/>
            <person name="Naumann U."/>
            <person name="Petersen F."/>
            <person name="Wong J."/>
        </authorList>
    </citation>
    <scope>NUCLEOTIDE SEQUENCE</scope>
    <source>
        <strain evidence="1">GSM-AAB239-AS_SAM_17_03QT</strain>
        <tissue evidence="1">Leaf</tissue>
    </source>
</reference>